<comment type="pathway">
    <text evidence="1 8">Metabolic intermediate biosynthesis; chorismate biosynthesis; chorismate from D-erythrose 4-phosphate and phosphoenolpyruvate: step 4/7.</text>
</comment>
<reference evidence="11" key="1">
    <citation type="submission" date="2017-09" db="EMBL/GenBank/DDBJ databases">
        <title>The complete genome of Sulfurospirillum sp. JPD-1.</title>
        <authorList>
            <person name="Goris T."/>
        </authorList>
    </citation>
    <scope>NUCLEOTIDE SEQUENCE [LARGE SCALE GENOMIC DNA]</scope>
    <source>
        <strain evidence="11">JPD-1</strain>
    </source>
</reference>
<dbReference type="InterPro" id="IPR013708">
    <property type="entry name" value="Shikimate_DH-bd_N"/>
</dbReference>
<accession>A0A290HB67</accession>
<keyword evidence="4 8" id="KW-0521">NADP</keyword>
<dbReference type="GO" id="GO:0019632">
    <property type="term" value="P:shikimate metabolic process"/>
    <property type="evidence" value="ECO:0007669"/>
    <property type="project" value="InterPro"/>
</dbReference>
<gene>
    <name evidence="8" type="primary">aroE</name>
    <name evidence="10" type="ORF">SJPD1_0687</name>
</gene>
<dbReference type="Gene3D" id="3.40.50.10860">
    <property type="entry name" value="Leucine Dehydrogenase, chain A, domain 1"/>
    <property type="match status" value="1"/>
</dbReference>
<comment type="function">
    <text evidence="8">Involved in the biosynthesis of the chorismate, which leads to the biosynthesis of aromatic amino acids. Catalyzes the reversible NADPH linked reduction of 3-dehydroshikimate (DHSA) to yield shikimate (SA).</text>
</comment>
<feature type="binding site" evidence="8">
    <location>
        <position position="84"/>
    </location>
    <ligand>
        <name>shikimate</name>
        <dbReference type="ChEBI" id="CHEBI:36208"/>
    </ligand>
</feature>
<feature type="binding site" evidence="8">
    <location>
        <position position="206"/>
    </location>
    <ligand>
        <name>NADP(+)</name>
        <dbReference type="ChEBI" id="CHEBI:58349"/>
    </ligand>
</feature>
<dbReference type="EMBL" id="CP023275">
    <property type="protein sequence ID" value="ATB68802.1"/>
    <property type="molecule type" value="Genomic_DNA"/>
</dbReference>
<dbReference type="Proteomes" id="UP000217349">
    <property type="component" value="Chromosome"/>
</dbReference>
<dbReference type="UniPathway" id="UPA00053">
    <property type="reaction ID" value="UER00087"/>
</dbReference>
<dbReference type="EC" id="1.1.1.25" evidence="2 8"/>
<feature type="binding site" evidence="8">
    <location>
        <position position="235"/>
    </location>
    <ligand>
        <name>shikimate</name>
        <dbReference type="ChEBI" id="CHEBI:36208"/>
    </ligand>
</feature>
<dbReference type="KEGG" id="sulj:SJPD1_0687"/>
<evidence type="ECO:0000256" key="1">
    <source>
        <dbReference type="ARBA" id="ARBA00004871"/>
    </source>
</evidence>
<dbReference type="GO" id="GO:0008652">
    <property type="term" value="P:amino acid biosynthetic process"/>
    <property type="evidence" value="ECO:0007669"/>
    <property type="project" value="UniProtKB-KW"/>
</dbReference>
<dbReference type="AlphaFoldDB" id="A0A290HB67"/>
<dbReference type="InterPro" id="IPR046346">
    <property type="entry name" value="Aminoacid_DH-like_N_sf"/>
</dbReference>
<evidence type="ECO:0000259" key="9">
    <source>
        <dbReference type="Pfam" id="PF08501"/>
    </source>
</evidence>
<evidence type="ECO:0000256" key="7">
    <source>
        <dbReference type="ARBA" id="ARBA00049442"/>
    </source>
</evidence>
<dbReference type="SUPFAM" id="SSF51735">
    <property type="entry name" value="NAD(P)-binding Rossmann-fold domains"/>
    <property type="match status" value="1"/>
</dbReference>
<dbReference type="OrthoDB" id="9792692at2"/>
<dbReference type="CDD" id="cd01065">
    <property type="entry name" value="NAD_bind_Shikimate_DH"/>
    <property type="match status" value="1"/>
</dbReference>
<dbReference type="GO" id="GO:0005829">
    <property type="term" value="C:cytosol"/>
    <property type="evidence" value="ECO:0007669"/>
    <property type="project" value="TreeGrafter"/>
</dbReference>
<evidence type="ECO:0000256" key="8">
    <source>
        <dbReference type="HAMAP-Rule" id="MF_00222"/>
    </source>
</evidence>
<dbReference type="GO" id="GO:0009073">
    <property type="term" value="P:aromatic amino acid family biosynthetic process"/>
    <property type="evidence" value="ECO:0007669"/>
    <property type="project" value="UniProtKB-KW"/>
</dbReference>
<dbReference type="InterPro" id="IPR036291">
    <property type="entry name" value="NAD(P)-bd_dom_sf"/>
</dbReference>
<dbReference type="GO" id="GO:0009423">
    <property type="term" value="P:chorismate biosynthetic process"/>
    <property type="evidence" value="ECO:0007669"/>
    <property type="project" value="UniProtKB-UniRule"/>
</dbReference>
<feature type="active site" description="Proton acceptor" evidence="8">
    <location>
        <position position="63"/>
    </location>
</feature>
<dbReference type="NCBIfam" id="TIGR00507">
    <property type="entry name" value="aroE"/>
    <property type="match status" value="1"/>
</dbReference>
<dbReference type="NCBIfam" id="NF001316">
    <property type="entry name" value="PRK00258.2-5"/>
    <property type="match status" value="1"/>
</dbReference>
<feature type="binding site" evidence="8">
    <location>
        <position position="99"/>
    </location>
    <ligand>
        <name>shikimate</name>
        <dbReference type="ChEBI" id="CHEBI:36208"/>
    </ligand>
</feature>
<dbReference type="RefSeq" id="WP_096045967.1">
    <property type="nucleotide sequence ID" value="NZ_CP023275.1"/>
</dbReference>
<comment type="caution">
    <text evidence="8">Lacks conserved residue(s) required for the propagation of feature annotation.</text>
</comment>
<dbReference type="Gene3D" id="3.40.50.720">
    <property type="entry name" value="NAD(P)-binding Rossmann-like Domain"/>
    <property type="match status" value="1"/>
</dbReference>
<keyword evidence="3 8" id="KW-0028">Amino-acid biosynthesis</keyword>
<dbReference type="GO" id="GO:0050661">
    <property type="term" value="F:NADP binding"/>
    <property type="evidence" value="ECO:0007669"/>
    <property type="project" value="InterPro"/>
</dbReference>
<dbReference type="Pfam" id="PF08501">
    <property type="entry name" value="Shikimate_dh_N"/>
    <property type="match status" value="1"/>
</dbReference>
<dbReference type="InterPro" id="IPR011342">
    <property type="entry name" value="Shikimate_DH"/>
</dbReference>
<comment type="similarity">
    <text evidence="8">Belongs to the shikimate dehydrogenase family.</text>
</comment>
<comment type="catalytic activity">
    <reaction evidence="7 8">
        <text>shikimate + NADP(+) = 3-dehydroshikimate + NADPH + H(+)</text>
        <dbReference type="Rhea" id="RHEA:17737"/>
        <dbReference type="ChEBI" id="CHEBI:15378"/>
        <dbReference type="ChEBI" id="CHEBI:16630"/>
        <dbReference type="ChEBI" id="CHEBI:36208"/>
        <dbReference type="ChEBI" id="CHEBI:57783"/>
        <dbReference type="ChEBI" id="CHEBI:58349"/>
        <dbReference type="EC" id="1.1.1.25"/>
    </reaction>
</comment>
<keyword evidence="6 8" id="KW-0057">Aromatic amino acid biosynthesis</keyword>
<name>A0A290HB67_9BACT</name>
<proteinExistence type="inferred from homology"/>
<feature type="binding site" evidence="8">
    <location>
        <position position="59"/>
    </location>
    <ligand>
        <name>shikimate</name>
        <dbReference type="ChEBI" id="CHEBI:36208"/>
    </ligand>
</feature>
<evidence type="ECO:0000256" key="4">
    <source>
        <dbReference type="ARBA" id="ARBA00022857"/>
    </source>
</evidence>
<keyword evidence="5 8" id="KW-0560">Oxidoreductase</keyword>
<organism evidence="10 11">
    <name type="scientific">Sulfurospirillum diekertiae</name>
    <dbReference type="NCBI Taxonomy" id="1854492"/>
    <lineage>
        <taxon>Bacteria</taxon>
        <taxon>Pseudomonadati</taxon>
        <taxon>Campylobacterota</taxon>
        <taxon>Epsilonproteobacteria</taxon>
        <taxon>Campylobacterales</taxon>
        <taxon>Sulfurospirillaceae</taxon>
        <taxon>Sulfurospirillum</taxon>
    </lineage>
</organism>
<dbReference type="PANTHER" id="PTHR21089:SF1">
    <property type="entry name" value="BIFUNCTIONAL 3-DEHYDROQUINATE DEHYDRATASE_SHIKIMATE DEHYDROGENASE, CHLOROPLASTIC"/>
    <property type="match status" value="1"/>
</dbReference>
<evidence type="ECO:0000256" key="6">
    <source>
        <dbReference type="ARBA" id="ARBA00023141"/>
    </source>
</evidence>
<dbReference type="InterPro" id="IPR022893">
    <property type="entry name" value="Shikimate_DH_fam"/>
</dbReference>
<protein>
    <recommendedName>
        <fullName evidence="2 8">Shikimate dehydrogenase (NADP(+))</fullName>
        <shortName evidence="8">SDH</shortName>
        <ecNumber evidence="2 8">1.1.1.25</ecNumber>
    </recommendedName>
</protein>
<evidence type="ECO:0000256" key="2">
    <source>
        <dbReference type="ARBA" id="ARBA00012962"/>
    </source>
</evidence>
<evidence type="ECO:0000313" key="10">
    <source>
        <dbReference type="EMBL" id="ATB68802.1"/>
    </source>
</evidence>
<sequence>MLLFSIFGYPVAHSISPRLHNTVLQALKLDGCYIRKAITDPEKLMATFHAMKLEGANVTVPHKETAFAQCDEVRGIAKEIGAVNTLVREGTRVIGYNTDAEGFYEAIKPFGYIRNALILGAGGTAKAIAIILKAHQIETTILNRSASRLSFFEAKGFTCKTWQTFTPLPYDLIINTTSAGLKDEEYPCEPELLKNIFAHSKYVFDVIYNKPTPFLELAKNYGLTCKDGKDMLLYQGVFAFNLFFSQHYDVKMIESLMRPAFDI</sequence>
<comment type="subunit">
    <text evidence="8">Homodimer.</text>
</comment>
<dbReference type="PANTHER" id="PTHR21089">
    <property type="entry name" value="SHIKIMATE DEHYDROGENASE"/>
    <property type="match status" value="1"/>
</dbReference>
<feature type="binding site" evidence="8">
    <location>
        <position position="228"/>
    </location>
    <ligand>
        <name>NADP(+)</name>
        <dbReference type="ChEBI" id="CHEBI:58349"/>
    </ligand>
</feature>
<evidence type="ECO:0000256" key="3">
    <source>
        <dbReference type="ARBA" id="ARBA00022605"/>
    </source>
</evidence>
<feature type="binding site" evidence="8">
    <location>
        <begin position="14"/>
        <end position="16"/>
    </location>
    <ligand>
        <name>shikimate</name>
        <dbReference type="ChEBI" id="CHEBI:36208"/>
    </ligand>
</feature>
<feature type="domain" description="Shikimate dehydrogenase substrate binding N-terminal" evidence="9">
    <location>
        <begin position="6"/>
        <end position="86"/>
    </location>
</feature>
<dbReference type="GO" id="GO:0004764">
    <property type="term" value="F:shikimate 3-dehydrogenase (NADP+) activity"/>
    <property type="evidence" value="ECO:0007669"/>
    <property type="project" value="UniProtKB-UniRule"/>
</dbReference>
<feature type="binding site" evidence="8">
    <location>
        <position position="208"/>
    </location>
    <ligand>
        <name>shikimate</name>
        <dbReference type="ChEBI" id="CHEBI:36208"/>
    </ligand>
</feature>
<evidence type="ECO:0000256" key="5">
    <source>
        <dbReference type="ARBA" id="ARBA00023002"/>
    </source>
</evidence>
<dbReference type="SUPFAM" id="SSF53223">
    <property type="entry name" value="Aminoacid dehydrogenase-like, N-terminal domain"/>
    <property type="match status" value="1"/>
</dbReference>
<dbReference type="HAMAP" id="MF_00222">
    <property type="entry name" value="Shikimate_DH_AroE"/>
    <property type="match status" value="1"/>
</dbReference>
<evidence type="ECO:0000313" key="11">
    <source>
        <dbReference type="Proteomes" id="UP000217349"/>
    </source>
</evidence>